<proteinExistence type="predicted"/>
<keyword evidence="2" id="KW-1185">Reference proteome</keyword>
<gene>
    <name evidence="1" type="ORF">SLEP1_g25175</name>
</gene>
<name>A0AAV5JVF1_9ROSI</name>
<comment type="caution">
    <text evidence="1">The sequence shown here is derived from an EMBL/GenBank/DDBJ whole genome shotgun (WGS) entry which is preliminary data.</text>
</comment>
<evidence type="ECO:0000313" key="2">
    <source>
        <dbReference type="Proteomes" id="UP001054252"/>
    </source>
</evidence>
<evidence type="ECO:0000313" key="1">
    <source>
        <dbReference type="EMBL" id="GKV14275.1"/>
    </source>
</evidence>
<protein>
    <submittedName>
        <fullName evidence="1">Uncharacterized protein</fullName>
    </submittedName>
</protein>
<accession>A0AAV5JVF1</accession>
<organism evidence="1 2">
    <name type="scientific">Rubroshorea leprosula</name>
    <dbReference type="NCBI Taxonomy" id="152421"/>
    <lineage>
        <taxon>Eukaryota</taxon>
        <taxon>Viridiplantae</taxon>
        <taxon>Streptophyta</taxon>
        <taxon>Embryophyta</taxon>
        <taxon>Tracheophyta</taxon>
        <taxon>Spermatophyta</taxon>
        <taxon>Magnoliopsida</taxon>
        <taxon>eudicotyledons</taxon>
        <taxon>Gunneridae</taxon>
        <taxon>Pentapetalae</taxon>
        <taxon>rosids</taxon>
        <taxon>malvids</taxon>
        <taxon>Malvales</taxon>
        <taxon>Dipterocarpaceae</taxon>
        <taxon>Rubroshorea</taxon>
    </lineage>
</organism>
<sequence>MTTGVVTPHCWISQFQVRQFTVGSDLNESEGGCSGGHSGIYSWHSMLLWCGNPWKSS</sequence>
<dbReference type="EMBL" id="BPVZ01000040">
    <property type="protein sequence ID" value="GKV14275.1"/>
    <property type="molecule type" value="Genomic_DNA"/>
</dbReference>
<reference evidence="1 2" key="1">
    <citation type="journal article" date="2021" name="Commun. Biol.">
        <title>The genome of Shorea leprosula (Dipterocarpaceae) highlights the ecological relevance of drought in aseasonal tropical rainforests.</title>
        <authorList>
            <person name="Ng K.K.S."/>
            <person name="Kobayashi M.J."/>
            <person name="Fawcett J.A."/>
            <person name="Hatakeyama M."/>
            <person name="Paape T."/>
            <person name="Ng C.H."/>
            <person name="Ang C.C."/>
            <person name="Tnah L.H."/>
            <person name="Lee C.T."/>
            <person name="Nishiyama T."/>
            <person name="Sese J."/>
            <person name="O'Brien M.J."/>
            <person name="Copetti D."/>
            <person name="Mohd Noor M.I."/>
            <person name="Ong R.C."/>
            <person name="Putra M."/>
            <person name="Sireger I.Z."/>
            <person name="Indrioko S."/>
            <person name="Kosugi Y."/>
            <person name="Izuno A."/>
            <person name="Isagi Y."/>
            <person name="Lee S.L."/>
            <person name="Shimizu K.K."/>
        </authorList>
    </citation>
    <scope>NUCLEOTIDE SEQUENCE [LARGE SCALE GENOMIC DNA]</scope>
    <source>
        <strain evidence="1">214</strain>
    </source>
</reference>
<dbReference type="AlphaFoldDB" id="A0AAV5JVF1"/>
<dbReference type="Proteomes" id="UP001054252">
    <property type="component" value="Unassembled WGS sequence"/>
</dbReference>